<gene>
    <name evidence="1" type="ORF">SAMN05216286_3112</name>
</gene>
<dbReference type="Proteomes" id="UP000182314">
    <property type="component" value="Unassembled WGS sequence"/>
</dbReference>
<proteinExistence type="predicted"/>
<dbReference type="EMBL" id="FOKO01000004">
    <property type="protein sequence ID" value="SFC75607.1"/>
    <property type="molecule type" value="Genomic_DNA"/>
</dbReference>
<protein>
    <submittedName>
        <fullName evidence="1">Uncharacterized protein</fullName>
    </submittedName>
</protein>
<accession>A0AA94H4X8</accession>
<reference evidence="1 2" key="1">
    <citation type="submission" date="2016-10" db="EMBL/GenBank/DDBJ databases">
        <authorList>
            <person name="Varghese N."/>
            <person name="Submissions S."/>
        </authorList>
    </citation>
    <scope>NUCLEOTIDE SEQUENCE [LARGE SCALE GENOMIC DNA]</scope>
    <source>
        <strain evidence="1 2">CGMCC 1.7012</strain>
    </source>
</reference>
<evidence type="ECO:0000313" key="1">
    <source>
        <dbReference type="EMBL" id="SFC75607.1"/>
    </source>
</evidence>
<comment type="caution">
    <text evidence="1">The sequence shown here is derived from an EMBL/GenBank/DDBJ whole genome shotgun (WGS) entry which is preliminary data.</text>
</comment>
<name>A0AA94H4X8_9ENTR</name>
<dbReference type="AlphaFoldDB" id="A0AA94H4X8"/>
<organism evidence="1 2">
    <name type="scientific">Kosakonia oryzae</name>
    <dbReference type="NCBI Taxonomy" id="497725"/>
    <lineage>
        <taxon>Bacteria</taxon>
        <taxon>Pseudomonadati</taxon>
        <taxon>Pseudomonadota</taxon>
        <taxon>Gammaproteobacteria</taxon>
        <taxon>Enterobacterales</taxon>
        <taxon>Enterobacteriaceae</taxon>
        <taxon>Kosakonia</taxon>
    </lineage>
</organism>
<sequence length="31" mass="3875">MLIFAQLFYLRMAWLSYLNVNYYGTHKFNKQ</sequence>
<evidence type="ECO:0000313" key="2">
    <source>
        <dbReference type="Proteomes" id="UP000182314"/>
    </source>
</evidence>